<organism evidence="1 2">
    <name type="scientific">Oryza meyeriana var. granulata</name>
    <dbReference type="NCBI Taxonomy" id="110450"/>
    <lineage>
        <taxon>Eukaryota</taxon>
        <taxon>Viridiplantae</taxon>
        <taxon>Streptophyta</taxon>
        <taxon>Embryophyta</taxon>
        <taxon>Tracheophyta</taxon>
        <taxon>Spermatophyta</taxon>
        <taxon>Magnoliopsida</taxon>
        <taxon>Liliopsida</taxon>
        <taxon>Poales</taxon>
        <taxon>Poaceae</taxon>
        <taxon>BOP clade</taxon>
        <taxon>Oryzoideae</taxon>
        <taxon>Oryzeae</taxon>
        <taxon>Oryzinae</taxon>
        <taxon>Oryza</taxon>
        <taxon>Oryza meyeriana</taxon>
    </lineage>
</organism>
<gene>
    <name evidence="1" type="ORF">E2562_008848</name>
</gene>
<evidence type="ECO:0000313" key="2">
    <source>
        <dbReference type="Proteomes" id="UP000479710"/>
    </source>
</evidence>
<dbReference type="EMBL" id="SPHZ02000007">
    <property type="protein sequence ID" value="KAF0905796.1"/>
    <property type="molecule type" value="Genomic_DNA"/>
</dbReference>
<proteinExistence type="predicted"/>
<name>A0A6G1D042_9ORYZ</name>
<keyword evidence="2" id="KW-1185">Reference proteome</keyword>
<reference evidence="1 2" key="1">
    <citation type="submission" date="2019-11" db="EMBL/GenBank/DDBJ databases">
        <title>Whole genome sequence of Oryza granulata.</title>
        <authorList>
            <person name="Li W."/>
        </authorList>
    </citation>
    <scope>NUCLEOTIDE SEQUENCE [LARGE SCALE GENOMIC DNA]</scope>
    <source>
        <strain evidence="2">cv. Menghai</strain>
        <tissue evidence="1">Leaf</tissue>
    </source>
</reference>
<accession>A0A6G1D042</accession>
<comment type="caution">
    <text evidence="1">The sequence shown here is derived from an EMBL/GenBank/DDBJ whole genome shotgun (WGS) entry which is preliminary data.</text>
</comment>
<dbReference type="AlphaFoldDB" id="A0A6G1D042"/>
<sequence>MAGLVRFLRHIITLISHRPEQKEQQLSAGININRRPCASATGASASRPHPSKILEVSITIRSFAFPGRRSIGKRKKTDFFFVACRADASSSSSISAAVVAINSPGRLLPPLRSAPLWSE</sequence>
<dbReference type="Proteomes" id="UP000479710">
    <property type="component" value="Unassembled WGS sequence"/>
</dbReference>
<protein>
    <submittedName>
        <fullName evidence="1">Uncharacterized protein</fullName>
    </submittedName>
</protein>
<evidence type="ECO:0000313" key="1">
    <source>
        <dbReference type="EMBL" id="KAF0905796.1"/>
    </source>
</evidence>